<accession>A0ABN8RKD1</accession>
<dbReference type="SUPFAM" id="SSF49723">
    <property type="entry name" value="Lipase/lipooxygenase domain (PLAT/LH2 domain)"/>
    <property type="match status" value="1"/>
</dbReference>
<evidence type="ECO:0000313" key="5">
    <source>
        <dbReference type="Proteomes" id="UP001159405"/>
    </source>
</evidence>
<comment type="caution">
    <text evidence="1">Lacks conserved residue(s) required for the propagation of feature annotation.</text>
</comment>
<organism evidence="4 5">
    <name type="scientific">Porites lobata</name>
    <dbReference type="NCBI Taxonomy" id="104759"/>
    <lineage>
        <taxon>Eukaryota</taxon>
        <taxon>Metazoa</taxon>
        <taxon>Cnidaria</taxon>
        <taxon>Anthozoa</taxon>
        <taxon>Hexacorallia</taxon>
        <taxon>Scleractinia</taxon>
        <taxon>Fungiina</taxon>
        <taxon>Poritidae</taxon>
        <taxon>Porites</taxon>
    </lineage>
</organism>
<dbReference type="PROSITE" id="PS50095">
    <property type="entry name" value="PLAT"/>
    <property type="match status" value="1"/>
</dbReference>
<feature type="chain" id="PRO_5046215943" description="PLAT domain-containing protein" evidence="2">
    <location>
        <begin position="19"/>
        <end position="156"/>
    </location>
</feature>
<feature type="signal peptide" evidence="2">
    <location>
        <begin position="1"/>
        <end position="18"/>
    </location>
</feature>
<evidence type="ECO:0000313" key="4">
    <source>
        <dbReference type="EMBL" id="CAH3178290.1"/>
    </source>
</evidence>
<evidence type="ECO:0000259" key="3">
    <source>
        <dbReference type="PROSITE" id="PS50095"/>
    </source>
</evidence>
<feature type="domain" description="PLAT" evidence="3">
    <location>
        <begin position="21"/>
        <end position="146"/>
    </location>
</feature>
<comment type="caution">
    <text evidence="4">The sequence shown here is derived from an EMBL/GenBank/DDBJ whole genome shotgun (WGS) entry which is preliminary data.</text>
</comment>
<keyword evidence="5" id="KW-1185">Reference proteome</keyword>
<reference evidence="4 5" key="1">
    <citation type="submission" date="2022-05" db="EMBL/GenBank/DDBJ databases">
        <authorList>
            <consortium name="Genoscope - CEA"/>
            <person name="William W."/>
        </authorList>
    </citation>
    <scope>NUCLEOTIDE SEQUENCE [LARGE SCALE GENOMIC DNA]</scope>
</reference>
<feature type="non-terminal residue" evidence="4">
    <location>
        <position position="156"/>
    </location>
</feature>
<dbReference type="Pfam" id="PF01477">
    <property type="entry name" value="PLAT"/>
    <property type="match status" value="1"/>
</dbReference>
<evidence type="ECO:0000256" key="2">
    <source>
        <dbReference type="SAM" id="SignalP"/>
    </source>
</evidence>
<dbReference type="Proteomes" id="UP001159405">
    <property type="component" value="Unassembled WGS sequence"/>
</dbReference>
<keyword evidence="2" id="KW-0732">Signal</keyword>
<proteinExistence type="predicted"/>
<protein>
    <recommendedName>
        <fullName evidence="3">PLAT domain-containing protein</fullName>
    </recommendedName>
</protein>
<dbReference type="EMBL" id="CALNXK010000237">
    <property type="protein sequence ID" value="CAH3178290.1"/>
    <property type="molecule type" value="Genomic_DNA"/>
</dbReference>
<dbReference type="Gene3D" id="2.60.60.20">
    <property type="entry name" value="PLAT/LH2 domain"/>
    <property type="match status" value="1"/>
</dbReference>
<dbReference type="InterPro" id="IPR036392">
    <property type="entry name" value="PLAT/LH2_dom_sf"/>
</dbReference>
<sequence>MKYSSFALLVLVISLTHAKLTEYDIKTGTSDDVGADSNANIWIKIYGLKGITPKLLLDNPGKDDFQQGAVDDFKVCADDVGAMTGFEVMRDDTVSNGVSATWGFDSIGVKPSFDEYYLTFYYNFFLPAYTWIEFPRATCLGTNEACYKEAAACPAG</sequence>
<dbReference type="InterPro" id="IPR001024">
    <property type="entry name" value="PLAT/LH2_dom"/>
</dbReference>
<evidence type="ECO:0000256" key="1">
    <source>
        <dbReference type="PROSITE-ProRule" id="PRU00152"/>
    </source>
</evidence>
<name>A0ABN8RKD1_9CNID</name>
<gene>
    <name evidence="4" type="ORF">PLOB_00020259</name>
</gene>